<feature type="region of interest" description="Disordered" evidence="10">
    <location>
        <begin position="1"/>
        <end position="25"/>
    </location>
</feature>
<dbReference type="Proteomes" id="UP000008983">
    <property type="component" value="Unassembled WGS sequence"/>
</dbReference>
<reference evidence="12 13" key="1">
    <citation type="submission" date="2011-07" db="EMBL/GenBank/DDBJ databases">
        <authorList>
            <person name="Coyne R."/>
            <person name="Brami D."/>
            <person name="Johnson J."/>
            <person name="Hostetler J."/>
            <person name="Hannick L."/>
            <person name="Clark T."/>
            <person name="Cassidy-Hanley D."/>
            <person name="Inman J."/>
        </authorList>
    </citation>
    <scope>NUCLEOTIDE SEQUENCE [LARGE SCALE GENOMIC DNA]</scope>
    <source>
        <strain evidence="12 13">G5</strain>
    </source>
</reference>
<evidence type="ECO:0000256" key="8">
    <source>
        <dbReference type="PROSITE-ProRule" id="PRU00433"/>
    </source>
</evidence>
<dbReference type="GO" id="GO:0009055">
    <property type="term" value="F:electron transfer activity"/>
    <property type="evidence" value="ECO:0007669"/>
    <property type="project" value="InterPro"/>
</dbReference>
<evidence type="ECO:0000313" key="12">
    <source>
        <dbReference type="EMBL" id="EGR34562.1"/>
    </source>
</evidence>
<evidence type="ECO:0000313" key="13">
    <source>
        <dbReference type="Proteomes" id="UP000008983"/>
    </source>
</evidence>
<proteinExistence type="inferred from homology"/>
<dbReference type="OMA" id="AKSKEHI"/>
<evidence type="ECO:0000256" key="9">
    <source>
        <dbReference type="RuleBase" id="RU004426"/>
    </source>
</evidence>
<dbReference type="AlphaFoldDB" id="G0QJP0"/>
<evidence type="ECO:0000256" key="6">
    <source>
        <dbReference type="ARBA" id="ARBA00022982"/>
    </source>
</evidence>
<dbReference type="RefSeq" id="XP_004039866.1">
    <property type="nucleotide sequence ID" value="XM_004039818.1"/>
</dbReference>
<evidence type="ECO:0000256" key="2">
    <source>
        <dbReference type="ARBA" id="ARBA00006488"/>
    </source>
</evidence>
<dbReference type="Gene3D" id="1.10.760.10">
    <property type="entry name" value="Cytochrome c-like domain"/>
    <property type="match status" value="1"/>
</dbReference>
<accession>G0QJP0</accession>
<dbReference type="STRING" id="857967.G0QJP0"/>
<comment type="subcellular location">
    <subcellularLocation>
        <location evidence="1">Mitochondrion intermembrane space</location>
    </subcellularLocation>
</comment>
<dbReference type="InParanoid" id="G0QJP0"/>
<evidence type="ECO:0000256" key="10">
    <source>
        <dbReference type="SAM" id="MobiDB-lite"/>
    </source>
</evidence>
<dbReference type="GO" id="GO:0046872">
    <property type="term" value="F:metal ion binding"/>
    <property type="evidence" value="ECO:0007669"/>
    <property type="project" value="UniProtKB-KW"/>
</dbReference>
<evidence type="ECO:0000256" key="1">
    <source>
        <dbReference type="ARBA" id="ARBA00004569"/>
    </source>
</evidence>
<evidence type="ECO:0000256" key="4">
    <source>
        <dbReference type="ARBA" id="ARBA00022617"/>
    </source>
</evidence>
<keyword evidence="3" id="KW-0813">Transport</keyword>
<dbReference type="OrthoDB" id="283834at2759"/>
<evidence type="ECO:0000256" key="5">
    <source>
        <dbReference type="ARBA" id="ARBA00022723"/>
    </source>
</evidence>
<dbReference type="InterPro" id="IPR036909">
    <property type="entry name" value="Cyt_c-like_dom_sf"/>
</dbReference>
<evidence type="ECO:0000256" key="3">
    <source>
        <dbReference type="ARBA" id="ARBA00022448"/>
    </source>
</evidence>
<keyword evidence="4 8" id="KW-0349">Heme</keyword>
<feature type="domain" description="Cytochrome c" evidence="11">
    <location>
        <begin position="100"/>
        <end position="205"/>
    </location>
</feature>
<evidence type="ECO:0000259" key="11">
    <source>
        <dbReference type="PROSITE" id="PS51007"/>
    </source>
</evidence>
<keyword evidence="5 8" id="KW-0479">Metal-binding</keyword>
<dbReference type="GO" id="GO:0020037">
    <property type="term" value="F:heme binding"/>
    <property type="evidence" value="ECO:0007669"/>
    <property type="project" value="InterPro"/>
</dbReference>
<keyword evidence="13" id="KW-1185">Reference proteome</keyword>
<dbReference type="Pfam" id="PF00034">
    <property type="entry name" value="Cytochrom_C"/>
    <property type="match status" value="1"/>
</dbReference>
<dbReference type="GeneID" id="14910760"/>
<protein>
    <recommendedName>
        <fullName evidence="11">Cytochrome c domain-containing protein</fullName>
    </recommendedName>
</protein>
<name>G0QJP0_ICHMU</name>
<feature type="compositionally biased region" description="Polar residues" evidence="10">
    <location>
        <begin position="1"/>
        <end position="16"/>
    </location>
</feature>
<keyword evidence="7 8" id="KW-0408">Iron</keyword>
<dbReference type="SUPFAM" id="SSF46626">
    <property type="entry name" value="Cytochrome c"/>
    <property type="match status" value="1"/>
</dbReference>
<sequence length="246" mass="28732">MSKPQQQNIEKSQQNNENKQKLTQEELEKKWNQRILTESGLTKEQFYENITKLQSEVDTKNKEGEQKFLDHENLKKIQSAKSKEHRYKYEIEDQKIPIDGDFVAGSQIFTTQCQSCHSLEKDNAGRKTSGPGLGLIYGRRAGADYYYNYTPALTYSSHIWNTRNLFYFLQNPKNFIKGCKCEIKNGGIQSEEERSDLVAFLKIFTKEFSENLRIKAVKTYGADYININAETEDLLQKEKTRRNQKK</sequence>
<dbReference type="InterPro" id="IPR009056">
    <property type="entry name" value="Cyt_c-like_dom"/>
</dbReference>
<dbReference type="PROSITE" id="PS51007">
    <property type="entry name" value="CYTC"/>
    <property type="match status" value="1"/>
</dbReference>
<comment type="similarity">
    <text evidence="2 9">Belongs to the cytochrome c family.</text>
</comment>
<dbReference type="InterPro" id="IPR002327">
    <property type="entry name" value="Cyt_c_1A/1B"/>
</dbReference>
<keyword evidence="6" id="KW-0249">Electron transport</keyword>
<dbReference type="eggNOG" id="KOG3453">
    <property type="taxonomic scope" value="Eukaryota"/>
</dbReference>
<dbReference type="PANTHER" id="PTHR11961">
    <property type="entry name" value="CYTOCHROME C"/>
    <property type="match status" value="1"/>
</dbReference>
<evidence type="ECO:0000256" key="7">
    <source>
        <dbReference type="ARBA" id="ARBA00023004"/>
    </source>
</evidence>
<gene>
    <name evidence="12" type="ORF">IMG5_007220</name>
</gene>
<organism evidence="12 13">
    <name type="scientific">Ichthyophthirius multifiliis</name>
    <name type="common">White spot disease agent</name>
    <name type="synonym">Ich</name>
    <dbReference type="NCBI Taxonomy" id="5932"/>
    <lineage>
        <taxon>Eukaryota</taxon>
        <taxon>Sar</taxon>
        <taxon>Alveolata</taxon>
        <taxon>Ciliophora</taxon>
        <taxon>Intramacronucleata</taxon>
        <taxon>Oligohymenophorea</taxon>
        <taxon>Hymenostomatida</taxon>
        <taxon>Ophryoglenina</taxon>
        <taxon>Ichthyophthirius</taxon>
    </lineage>
</organism>
<dbReference type="GO" id="GO:0005758">
    <property type="term" value="C:mitochondrial intermembrane space"/>
    <property type="evidence" value="ECO:0007669"/>
    <property type="project" value="UniProtKB-SubCell"/>
</dbReference>
<dbReference type="EMBL" id="GL983077">
    <property type="protein sequence ID" value="EGR34562.1"/>
    <property type="molecule type" value="Genomic_DNA"/>
</dbReference>